<feature type="disulfide bond" evidence="6">
    <location>
        <begin position="476"/>
        <end position="496"/>
    </location>
</feature>
<dbReference type="GO" id="GO:0016020">
    <property type="term" value="C:membrane"/>
    <property type="evidence" value="ECO:0007669"/>
    <property type="project" value="UniProtKB-SubCell"/>
</dbReference>
<organism evidence="14 15">
    <name type="scientific">Salarias fasciatus</name>
    <name type="common">Jewelled blenny</name>
    <name type="synonym">Blennius fasciatus</name>
    <dbReference type="NCBI Taxonomy" id="181472"/>
    <lineage>
        <taxon>Eukaryota</taxon>
        <taxon>Metazoa</taxon>
        <taxon>Chordata</taxon>
        <taxon>Craniata</taxon>
        <taxon>Vertebrata</taxon>
        <taxon>Euteleostomi</taxon>
        <taxon>Actinopterygii</taxon>
        <taxon>Neopterygii</taxon>
        <taxon>Teleostei</taxon>
        <taxon>Neoteleostei</taxon>
        <taxon>Acanthomorphata</taxon>
        <taxon>Ovalentaria</taxon>
        <taxon>Blenniimorphae</taxon>
        <taxon>Blenniiformes</taxon>
        <taxon>Blennioidei</taxon>
        <taxon>Blenniidae</taxon>
        <taxon>Salariinae</taxon>
        <taxon>Salarias</taxon>
    </lineage>
</organism>
<feature type="compositionally biased region" description="Pro residues" evidence="9">
    <location>
        <begin position="728"/>
        <end position="737"/>
    </location>
</feature>
<keyword evidence="3" id="KW-1133">Transmembrane helix</keyword>
<dbReference type="InterPro" id="IPR006586">
    <property type="entry name" value="ADAM_Cys-rich"/>
</dbReference>
<dbReference type="SMART" id="SM00050">
    <property type="entry name" value="DISIN"/>
    <property type="match status" value="1"/>
</dbReference>
<feature type="binding site" evidence="8">
    <location>
        <position position="347"/>
    </location>
    <ligand>
        <name>Zn(2+)</name>
        <dbReference type="ChEBI" id="CHEBI:29105"/>
        <note>catalytic</note>
    </ligand>
</feature>
<evidence type="ECO:0000256" key="1">
    <source>
        <dbReference type="ARBA" id="ARBA00004479"/>
    </source>
</evidence>
<comment type="caution">
    <text evidence="7">Lacks conserved residue(s) required for the propagation of feature annotation.</text>
</comment>
<keyword evidence="2" id="KW-0812">Transmembrane</keyword>
<dbReference type="InterPro" id="IPR024079">
    <property type="entry name" value="MetalloPept_cat_dom_sf"/>
</dbReference>
<keyword evidence="8" id="KW-0479">Metal-binding</keyword>
<keyword evidence="10" id="KW-0732">Signal</keyword>
<dbReference type="SUPFAM" id="SSF55486">
    <property type="entry name" value="Metalloproteases ('zincins'), catalytic domain"/>
    <property type="match status" value="1"/>
</dbReference>
<dbReference type="InterPro" id="IPR018358">
    <property type="entry name" value="Disintegrin_CS"/>
</dbReference>
<dbReference type="GO" id="GO:0046872">
    <property type="term" value="F:metal ion binding"/>
    <property type="evidence" value="ECO:0007669"/>
    <property type="project" value="UniProtKB-KW"/>
</dbReference>
<reference evidence="14" key="3">
    <citation type="submission" date="2025-09" db="UniProtKB">
        <authorList>
            <consortium name="Ensembl"/>
        </authorList>
    </citation>
    <scope>IDENTIFICATION</scope>
</reference>
<accession>A0A672FRD9</accession>
<feature type="region of interest" description="Disordered" evidence="9">
    <location>
        <begin position="33"/>
        <end position="54"/>
    </location>
</feature>
<dbReference type="PROSITE" id="PS50214">
    <property type="entry name" value="DISINTEGRIN_2"/>
    <property type="match status" value="1"/>
</dbReference>
<feature type="binding site" evidence="8">
    <location>
        <position position="357"/>
    </location>
    <ligand>
        <name>Zn(2+)</name>
        <dbReference type="ChEBI" id="CHEBI:29105"/>
        <note>catalytic</note>
    </ligand>
</feature>
<dbReference type="AlphaFoldDB" id="A0A672FRD9"/>
<name>A0A672FRD9_SALFA</name>
<feature type="signal peptide" evidence="10">
    <location>
        <begin position="1"/>
        <end position="32"/>
    </location>
</feature>
<proteinExistence type="predicted"/>
<dbReference type="SMART" id="SM00608">
    <property type="entry name" value="ACR"/>
    <property type="match status" value="1"/>
</dbReference>
<feature type="domain" description="Peptidase M12B" evidence="13">
    <location>
        <begin position="219"/>
        <end position="410"/>
    </location>
</feature>
<dbReference type="GO" id="GO:0004222">
    <property type="term" value="F:metalloendopeptidase activity"/>
    <property type="evidence" value="ECO:0007669"/>
    <property type="project" value="InterPro"/>
</dbReference>
<evidence type="ECO:0000256" key="10">
    <source>
        <dbReference type="SAM" id="SignalP"/>
    </source>
</evidence>
<evidence type="ECO:0000256" key="4">
    <source>
        <dbReference type="ARBA" id="ARBA00023136"/>
    </source>
</evidence>
<dbReference type="Pfam" id="PF08516">
    <property type="entry name" value="ADAM_CR"/>
    <property type="match status" value="1"/>
</dbReference>
<dbReference type="PROSITE" id="PS01186">
    <property type="entry name" value="EGF_2"/>
    <property type="match status" value="1"/>
</dbReference>
<feature type="compositionally biased region" description="Pro residues" evidence="9">
    <location>
        <begin position="826"/>
        <end position="837"/>
    </location>
</feature>
<feature type="disulfide bond" evidence="7">
    <location>
        <begin position="675"/>
        <end position="684"/>
    </location>
</feature>
<feature type="domain" description="Disintegrin" evidence="12">
    <location>
        <begin position="418"/>
        <end position="504"/>
    </location>
</feature>
<evidence type="ECO:0000259" key="11">
    <source>
        <dbReference type="PROSITE" id="PS50026"/>
    </source>
</evidence>
<comment type="subcellular location">
    <subcellularLocation>
        <location evidence="1">Membrane</location>
        <topology evidence="1">Single-pass type I membrane protein</topology>
    </subcellularLocation>
</comment>
<evidence type="ECO:0000259" key="13">
    <source>
        <dbReference type="PROSITE" id="PS50215"/>
    </source>
</evidence>
<evidence type="ECO:0000313" key="14">
    <source>
        <dbReference type="Ensembl" id="ENSSFAP00005009461.1"/>
    </source>
</evidence>
<dbReference type="InterPro" id="IPR002870">
    <property type="entry name" value="Peptidase_M12B_N"/>
</dbReference>
<evidence type="ECO:0000313" key="15">
    <source>
        <dbReference type="Proteomes" id="UP000472267"/>
    </source>
</evidence>
<dbReference type="Pfam" id="PF01562">
    <property type="entry name" value="Pep_M12B_propep"/>
    <property type="match status" value="1"/>
</dbReference>
<dbReference type="FunFam" id="3.40.390.10:FF:000002">
    <property type="entry name" value="Disintegrin and metalloproteinase domain-containing protein 22"/>
    <property type="match status" value="1"/>
</dbReference>
<gene>
    <name evidence="14" type="primary">adam19b</name>
</gene>
<evidence type="ECO:0000256" key="3">
    <source>
        <dbReference type="ARBA" id="ARBA00022989"/>
    </source>
</evidence>
<dbReference type="PANTHER" id="PTHR11905">
    <property type="entry name" value="ADAM A DISINTEGRIN AND METALLOPROTEASE DOMAIN"/>
    <property type="match status" value="1"/>
</dbReference>
<evidence type="ECO:0000256" key="8">
    <source>
        <dbReference type="PROSITE-ProRule" id="PRU00276"/>
    </source>
</evidence>
<dbReference type="PANTHER" id="PTHR11905:SF19">
    <property type="entry name" value="DISINTEGRIN AND METALLOPROTEINASE DOMAIN-CONTAINING PROTEIN 19"/>
    <property type="match status" value="1"/>
</dbReference>
<dbReference type="Proteomes" id="UP000472267">
    <property type="component" value="Chromosome 2"/>
</dbReference>
<dbReference type="Gene3D" id="4.10.70.10">
    <property type="entry name" value="Disintegrin domain"/>
    <property type="match status" value="1"/>
</dbReference>
<keyword evidence="4" id="KW-0472">Membrane</keyword>
<dbReference type="PROSITE" id="PS50026">
    <property type="entry name" value="EGF_3"/>
    <property type="match status" value="1"/>
</dbReference>
<feature type="active site" evidence="8">
    <location>
        <position position="348"/>
    </location>
</feature>
<dbReference type="PRINTS" id="PR00289">
    <property type="entry name" value="DISINTEGRIN"/>
</dbReference>
<evidence type="ECO:0000256" key="9">
    <source>
        <dbReference type="SAM" id="MobiDB-lite"/>
    </source>
</evidence>
<evidence type="ECO:0000256" key="2">
    <source>
        <dbReference type="ARBA" id="ARBA00022692"/>
    </source>
</evidence>
<keyword evidence="8" id="KW-0862">Zinc</keyword>
<dbReference type="Pfam" id="PF01421">
    <property type="entry name" value="Reprolysin"/>
    <property type="match status" value="1"/>
</dbReference>
<reference evidence="14" key="1">
    <citation type="submission" date="2019-06" db="EMBL/GenBank/DDBJ databases">
        <authorList>
            <consortium name="Wellcome Sanger Institute Data Sharing"/>
        </authorList>
    </citation>
    <scope>NUCLEOTIDE SEQUENCE [LARGE SCALE GENOMIC DNA]</scope>
</reference>
<dbReference type="InterPro" id="IPR034027">
    <property type="entry name" value="Reprolysin_adamalysin"/>
</dbReference>
<dbReference type="InterPro" id="IPR036436">
    <property type="entry name" value="Disintegrin_dom_sf"/>
</dbReference>
<dbReference type="InterPro" id="IPR000742">
    <property type="entry name" value="EGF"/>
</dbReference>
<feature type="region of interest" description="Disordered" evidence="9">
    <location>
        <begin position="717"/>
        <end position="840"/>
    </location>
</feature>
<dbReference type="PROSITE" id="PS00427">
    <property type="entry name" value="DISINTEGRIN_1"/>
    <property type="match status" value="1"/>
</dbReference>
<evidence type="ECO:0000256" key="6">
    <source>
        <dbReference type="PROSITE-ProRule" id="PRU00068"/>
    </source>
</evidence>
<dbReference type="InterPro" id="IPR001762">
    <property type="entry name" value="Disintegrin_dom"/>
</dbReference>
<dbReference type="InterPro" id="IPR001590">
    <property type="entry name" value="Peptidase_M12B"/>
</dbReference>
<dbReference type="SUPFAM" id="SSF57552">
    <property type="entry name" value="Blood coagulation inhibitor (disintegrin)"/>
    <property type="match status" value="1"/>
</dbReference>
<keyword evidence="7" id="KW-0245">EGF-like domain</keyword>
<dbReference type="CDD" id="cd04269">
    <property type="entry name" value="ZnMc_adamalysin_II_like"/>
    <property type="match status" value="1"/>
</dbReference>
<keyword evidence="15" id="KW-1185">Reference proteome</keyword>
<evidence type="ECO:0000256" key="7">
    <source>
        <dbReference type="PROSITE-ProRule" id="PRU00076"/>
    </source>
</evidence>
<dbReference type="PROSITE" id="PS50215">
    <property type="entry name" value="ADAM_MEPRO"/>
    <property type="match status" value="1"/>
</dbReference>
<dbReference type="FunFam" id="4.10.70.10:FF:000001">
    <property type="entry name" value="Disintegrin and metalloproteinase domain-containing protein 22"/>
    <property type="match status" value="1"/>
</dbReference>
<dbReference type="Gene3D" id="2.60.120.260">
    <property type="entry name" value="Galactose-binding domain-like"/>
    <property type="match status" value="1"/>
</dbReference>
<keyword evidence="5 7" id="KW-1015">Disulfide bond</keyword>
<dbReference type="GO" id="GO:0006509">
    <property type="term" value="P:membrane protein ectodomain proteolysis"/>
    <property type="evidence" value="ECO:0007669"/>
    <property type="project" value="TreeGrafter"/>
</dbReference>
<feature type="domain" description="EGF-like" evidence="11">
    <location>
        <begin position="653"/>
        <end position="685"/>
    </location>
</feature>
<evidence type="ECO:0008006" key="16">
    <source>
        <dbReference type="Google" id="ProtNLM"/>
    </source>
</evidence>
<reference evidence="14" key="2">
    <citation type="submission" date="2025-08" db="UniProtKB">
        <authorList>
            <consortium name="Ensembl"/>
        </authorList>
    </citation>
    <scope>IDENTIFICATION</scope>
</reference>
<feature type="disulfide bond" evidence="7">
    <location>
        <begin position="657"/>
        <end position="667"/>
    </location>
</feature>
<feature type="chain" id="PRO_5025360129" description="ADAM metallopeptidase domain 19b" evidence="10">
    <location>
        <begin position="33"/>
        <end position="856"/>
    </location>
</feature>
<feature type="binding site" evidence="8">
    <location>
        <position position="351"/>
    </location>
    <ligand>
        <name>Zn(2+)</name>
        <dbReference type="ChEBI" id="CHEBI:29105"/>
        <note>catalytic</note>
    </ligand>
</feature>
<sequence length="856" mass="91922">MRPGARPPPLDAVRASLCLVVLLLRGVEPAAAAAGSASETHVHSGENRQGPGRSILDSIQSYEITSPVWLHPVRHKRSAIKEHPAEAQVLISAESQELRLHLERNEQLLAPGYQEIWYTADGARKSSSPTDSGHCFYHGTVEGFEESSVALSTCSGLRGLISLNASVSYLIEPLPAPAEPQQHAVFRAESLHLPGGRCLHHHGNEEEEEGVLGDFIRGMASPRSYEKHDSNLEKTKLKLLEAANLVDKYYKALKIRVALIGLEVWTGQDLIGVSDNPHSTLAAFLTWRRKQLRALPNDNAQLITSVPFQGTTIGLAPLKAMCSDYQSGGVNTDHSESAVGVAATMAHEMGHNFGMSHDIAGCCQAKAEDGGCIMAAATGHPFPRVFNGCNQRELKSYLSSGGGKCLFNMPNTRAMYGGQRCGNGYLEEGEECDCGEEEECTSPCCNANNCTLRAGAECAHGVCCQNCKLKSPGVLCRAPSGSCDLPEYCDGKAESCPANFYLVDGTSCAGGQAYCYTGMCLTLEQQCRSLWGRDGRSAPDLCFKKVNEAGDMYGNCGKDLLGKYRSCKERDAVCGKIQCLTSASKPIENNAVRIETTVTVGNRKVMCMGTHVYKLGQGDEEPQGDTLDPGLVMTGTKCGEDSVRICRNASFLRADECNAKCHGHGLCNNNHNCHCDPGWAPPLCDQRGSGGSVDSGPVISHSEKSPNKPIEFRHVCAVSPPQGSSSPHPSPSCPARPRPAIVRPAVKPPPVPAYTSGRREQTPPAPVPPGTSCQKQYPPQAYTPPPLKSAQLHGQKPHQSSGTPLLPSLNHENRSEPSAMSKPRPEPPNRPPPPCPVNPALVNTVLFLHTYLHSSL</sequence>
<evidence type="ECO:0000256" key="5">
    <source>
        <dbReference type="ARBA" id="ARBA00023157"/>
    </source>
</evidence>
<protein>
    <recommendedName>
        <fullName evidence="16">ADAM metallopeptidase domain 19b</fullName>
    </recommendedName>
</protein>
<dbReference type="Gene3D" id="3.40.390.10">
    <property type="entry name" value="Collagenase (Catalytic Domain)"/>
    <property type="match status" value="1"/>
</dbReference>
<dbReference type="Pfam" id="PF00200">
    <property type="entry name" value="Disintegrin"/>
    <property type="match status" value="1"/>
</dbReference>
<dbReference type="Ensembl" id="ENSSFAT00005009903.1">
    <property type="protein sequence ID" value="ENSSFAP00005009461.1"/>
    <property type="gene ID" value="ENSSFAG00005003003.1"/>
</dbReference>
<evidence type="ECO:0000259" key="12">
    <source>
        <dbReference type="PROSITE" id="PS50214"/>
    </source>
</evidence>